<organism evidence="1 2">
    <name type="scientific">Araneus ventricosus</name>
    <name type="common">Orbweaver spider</name>
    <name type="synonym">Epeira ventricosa</name>
    <dbReference type="NCBI Taxonomy" id="182803"/>
    <lineage>
        <taxon>Eukaryota</taxon>
        <taxon>Metazoa</taxon>
        <taxon>Ecdysozoa</taxon>
        <taxon>Arthropoda</taxon>
        <taxon>Chelicerata</taxon>
        <taxon>Arachnida</taxon>
        <taxon>Araneae</taxon>
        <taxon>Araneomorphae</taxon>
        <taxon>Entelegynae</taxon>
        <taxon>Araneoidea</taxon>
        <taxon>Araneidae</taxon>
        <taxon>Araneus</taxon>
    </lineage>
</organism>
<sequence>MGYFSVSRAQLSPIVNQTRVKSPRAKRFSVIRAQMSPIVNQTRPKSPSEAIFRYLGANDANCEPNASQVVKRMVVRNLAEFYIIGRFFACSRLTEKYRPWIGYPELCDKM</sequence>
<dbReference type="AlphaFoldDB" id="A0A4Y2U913"/>
<name>A0A4Y2U913_ARAVE</name>
<evidence type="ECO:0000313" key="1">
    <source>
        <dbReference type="EMBL" id="GBO09489.1"/>
    </source>
</evidence>
<gene>
    <name evidence="1" type="ORF">AVEN_230337_1</name>
</gene>
<accession>A0A4Y2U913</accession>
<keyword evidence="2" id="KW-1185">Reference proteome</keyword>
<reference evidence="1 2" key="1">
    <citation type="journal article" date="2019" name="Sci. Rep.">
        <title>Orb-weaving spider Araneus ventricosus genome elucidates the spidroin gene catalogue.</title>
        <authorList>
            <person name="Kono N."/>
            <person name="Nakamura H."/>
            <person name="Ohtoshi R."/>
            <person name="Moran D.A.P."/>
            <person name="Shinohara A."/>
            <person name="Yoshida Y."/>
            <person name="Fujiwara M."/>
            <person name="Mori M."/>
            <person name="Tomita M."/>
            <person name="Arakawa K."/>
        </authorList>
    </citation>
    <scope>NUCLEOTIDE SEQUENCE [LARGE SCALE GENOMIC DNA]</scope>
</reference>
<proteinExistence type="predicted"/>
<protein>
    <submittedName>
        <fullName evidence="1">Uncharacterized protein</fullName>
    </submittedName>
</protein>
<comment type="caution">
    <text evidence="1">The sequence shown here is derived from an EMBL/GenBank/DDBJ whole genome shotgun (WGS) entry which is preliminary data.</text>
</comment>
<evidence type="ECO:0000313" key="2">
    <source>
        <dbReference type="Proteomes" id="UP000499080"/>
    </source>
</evidence>
<dbReference type="EMBL" id="BGPR01034908">
    <property type="protein sequence ID" value="GBO09489.1"/>
    <property type="molecule type" value="Genomic_DNA"/>
</dbReference>
<dbReference type="Proteomes" id="UP000499080">
    <property type="component" value="Unassembled WGS sequence"/>
</dbReference>